<proteinExistence type="inferred from homology"/>
<dbReference type="InParanoid" id="A0A3N4KRT6"/>
<gene>
    <name evidence="2" type="ORF">P167DRAFT_494139</name>
</gene>
<dbReference type="SUPFAM" id="SSF89796">
    <property type="entry name" value="CoA-transferase family III (CaiB/BaiF)"/>
    <property type="match status" value="1"/>
</dbReference>
<dbReference type="GO" id="GO:0003824">
    <property type="term" value="F:catalytic activity"/>
    <property type="evidence" value="ECO:0007669"/>
    <property type="project" value="InterPro"/>
</dbReference>
<reference evidence="2 3" key="1">
    <citation type="journal article" date="2018" name="Nat. Ecol. Evol.">
        <title>Pezizomycetes genomes reveal the molecular basis of ectomycorrhizal truffle lifestyle.</title>
        <authorList>
            <person name="Murat C."/>
            <person name="Payen T."/>
            <person name="Noel B."/>
            <person name="Kuo A."/>
            <person name="Morin E."/>
            <person name="Chen J."/>
            <person name="Kohler A."/>
            <person name="Krizsan K."/>
            <person name="Balestrini R."/>
            <person name="Da Silva C."/>
            <person name="Montanini B."/>
            <person name="Hainaut M."/>
            <person name="Levati E."/>
            <person name="Barry K.W."/>
            <person name="Belfiori B."/>
            <person name="Cichocki N."/>
            <person name="Clum A."/>
            <person name="Dockter R.B."/>
            <person name="Fauchery L."/>
            <person name="Guy J."/>
            <person name="Iotti M."/>
            <person name="Le Tacon F."/>
            <person name="Lindquist E.A."/>
            <person name="Lipzen A."/>
            <person name="Malagnac F."/>
            <person name="Mello A."/>
            <person name="Molinier V."/>
            <person name="Miyauchi S."/>
            <person name="Poulain J."/>
            <person name="Riccioni C."/>
            <person name="Rubini A."/>
            <person name="Sitrit Y."/>
            <person name="Splivallo R."/>
            <person name="Traeger S."/>
            <person name="Wang M."/>
            <person name="Zifcakova L."/>
            <person name="Wipf D."/>
            <person name="Zambonelli A."/>
            <person name="Paolocci F."/>
            <person name="Nowrousian M."/>
            <person name="Ottonello S."/>
            <person name="Baldrian P."/>
            <person name="Spatafora J.W."/>
            <person name="Henrissat B."/>
            <person name="Nagy L.G."/>
            <person name="Aury J.M."/>
            <person name="Wincker P."/>
            <person name="Grigoriev I.V."/>
            <person name="Bonfante P."/>
            <person name="Martin F.M."/>
        </authorList>
    </citation>
    <scope>NUCLEOTIDE SEQUENCE [LARGE SCALE GENOMIC DNA]</scope>
    <source>
        <strain evidence="2 3">CCBAS932</strain>
    </source>
</reference>
<dbReference type="Proteomes" id="UP000277580">
    <property type="component" value="Unassembled WGS sequence"/>
</dbReference>
<dbReference type="Pfam" id="PF02515">
    <property type="entry name" value="CoA_transf_3"/>
    <property type="match status" value="1"/>
</dbReference>
<dbReference type="PANTHER" id="PTHR48228">
    <property type="entry name" value="SUCCINYL-COA--D-CITRAMALATE COA-TRANSFERASE"/>
    <property type="match status" value="1"/>
</dbReference>
<evidence type="ECO:0000256" key="1">
    <source>
        <dbReference type="ARBA" id="ARBA00008383"/>
    </source>
</evidence>
<evidence type="ECO:0000313" key="3">
    <source>
        <dbReference type="Proteomes" id="UP000277580"/>
    </source>
</evidence>
<accession>A0A3N4KRT6</accession>
<dbReference type="InterPro" id="IPR023606">
    <property type="entry name" value="CoA-Trfase_III_dom_1_sf"/>
</dbReference>
<protein>
    <submittedName>
        <fullName evidence="2">Putative isopenicillin n-CoA epimerase</fullName>
    </submittedName>
</protein>
<dbReference type="Gene3D" id="3.30.1540.10">
    <property type="entry name" value="formyl-coa transferase, domain 3"/>
    <property type="match status" value="1"/>
</dbReference>
<dbReference type="InterPro" id="IPR050509">
    <property type="entry name" value="CoA-transferase_III"/>
</dbReference>
<dbReference type="EMBL" id="ML119163">
    <property type="protein sequence ID" value="RPB08475.1"/>
    <property type="molecule type" value="Genomic_DNA"/>
</dbReference>
<dbReference type="Gene3D" id="3.40.50.10540">
    <property type="entry name" value="Crotonobetainyl-coa:carnitine coa-transferase, domain 1"/>
    <property type="match status" value="1"/>
</dbReference>
<dbReference type="InterPro" id="IPR003673">
    <property type="entry name" value="CoA-Trfase_fam_III"/>
</dbReference>
<dbReference type="InterPro" id="IPR044855">
    <property type="entry name" value="CoA-Trfase_III_dom3_sf"/>
</dbReference>
<name>A0A3N4KRT6_9PEZI</name>
<organism evidence="2 3">
    <name type="scientific">Morchella conica CCBAS932</name>
    <dbReference type="NCBI Taxonomy" id="1392247"/>
    <lineage>
        <taxon>Eukaryota</taxon>
        <taxon>Fungi</taxon>
        <taxon>Dikarya</taxon>
        <taxon>Ascomycota</taxon>
        <taxon>Pezizomycotina</taxon>
        <taxon>Pezizomycetes</taxon>
        <taxon>Pezizales</taxon>
        <taxon>Morchellaceae</taxon>
        <taxon>Morchella</taxon>
    </lineage>
</organism>
<sequence>MSTQPPPLAGLRVIEFAGLAPGPFCGKLLTDYGASVLRIDRHDGPQTPTPDLLASSKRSLTLNVKSPAGNQLLRKLLLTADVLIDPFRPQTLERLQLGPETLCRANPRLIYTRLTGFRRDGKYAAMAGHDINYLAVSGVLSLLGAAGAPPSPPANILGDFAGGGAMAFMGVLLALVSRGVSGRGQVVEANMVDGSAYLTMFPRFLVKTPTWNRGRGENLLDGGAPFYRCYRCADGGYMAVGALEERFYQVFVKGLFGGEAESLPNRGNRRNWEALRTLFEKRFAERSRAEWERVFDGTDACVTPVLSHGELEQSGFEQRPAVTLMGSEAFKEREGEEWSGRALSPGEGGKEALEEWWGLKEGIEWTVGEEGFENLEKKVESKL</sequence>
<dbReference type="OrthoDB" id="16747at2759"/>
<dbReference type="AlphaFoldDB" id="A0A3N4KRT6"/>
<comment type="similarity">
    <text evidence="1">Belongs to the CoA-transferase III family.</text>
</comment>
<keyword evidence="3" id="KW-1185">Reference proteome</keyword>
<dbReference type="STRING" id="1392247.A0A3N4KRT6"/>
<dbReference type="PANTHER" id="PTHR48228:SF5">
    <property type="entry name" value="ALPHA-METHYLACYL-COA RACEMASE"/>
    <property type="match status" value="1"/>
</dbReference>
<evidence type="ECO:0000313" key="2">
    <source>
        <dbReference type="EMBL" id="RPB08475.1"/>
    </source>
</evidence>